<proteinExistence type="predicted"/>
<feature type="region of interest" description="Disordered" evidence="1">
    <location>
        <begin position="125"/>
        <end position="162"/>
    </location>
</feature>
<feature type="compositionally biased region" description="Basic residues" evidence="1">
    <location>
        <begin position="284"/>
        <end position="296"/>
    </location>
</feature>
<evidence type="ECO:0000313" key="3">
    <source>
        <dbReference type="Proteomes" id="UP000324907"/>
    </source>
</evidence>
<feature type="compositionally biased region" description="Acidic residues" evidence="1">
    <location>
        <begin position="263"/>
        <end position="277"/>
    </location>
</feature>
<evidence type="ECO:0000313" key="2">
    <source>
        <dbReference type="EMBL" id="KAA0153954.1"/>
    </source>
</evidence>
<evidence type="ECO:0000256" key="1">
    <source>
        <dbReference type="SAM" id="MobiDB-lite"/>
    </source>
</evidence>
<feature type="region of interest" description="Disordered" evidence="1">
    <location>
        <begin position="1"/>
        <end position="29"/>
    </location>
</feature>
<dbReference type="GO" id="GO:0007165">
    <property type="term" value="P:signal transduction"/>
    <property type="evidence" value="ECO:0007669"/>
    <property type="project" value="InterPro"/>
</dbReference>
<feature type="compositionally biased region" description="Low complexity" evidence="1">
    <location>
        <begin position="217"/>
        <end position="229"/>
    </location>
</feature>
<name>A0A5A8CNA2_CAFRO</name>
<feature type="compositionally biased region" description="Low complexity" evidence="1">
    <location>
        <begin position="128"/>
        <end position="162"/>
    </location>
</feature>
<dbReference type="InterPro" id="IPR011989">
    <property type="entry name" value="ARM-like"/>
</dbReference>
<feature type="region of interest" description="Disordered" evidence="1">
    <location>
        <begin position="48"/>
        <end position="73"/>
    </location>
</feature>
<dbReference type="InterPro" id="IPR002554">
    <property type="entry name" value="PP2A_B56"/>
</dbReference>
<feature type="compositionally biased region" description="Gly residues" evidence="1">
    <location>
        <begin position="48"/>
        <end position="57"/>
    </location>
</feature>
<accession>A0A5A8CNA2</accession>
<dbReference type="GO" id="GO:0019888">
    <property type="term" value="F:protein phosphatase regulator activity"/>
    <property type="evidence" value="ECO:0007669"/>
    <property type="project" value="InterPro"/>
</dbReference>
<dbReference type="EMBL" id="VLTL01000194">
    <property type="protein sequence ID" value="KAA0153954.1"/>
    <property type="molecule type" value="Genomic_DNA"/>
</dbReference>
<dbReference type="Pfam" id="PF01603">
    <property type="entry name" value="B56"/>
    <property type="match status" value="1"/>
</dbReference>
<dbReference type="GO" id="GO:0000159">
    <property type="term" value="C:protein phosphatase type 2A complex"/>
    <property type="evidence" value="ECO:0007669"/>
    <property type="project" value="InterPro"/>
</dbReference>
<dbReference type="Gene3D" id="1.25.10.10">
    <property type="entry name" value="Leucine-rich Repeat Variant"/>
    <property type="match status" value="1"/>
</dbReference>
<dbReference type="InterPro" id="IPR016024">
    <property type="entry name" value="ARM-type_fold"/>
</dbReference>
<organism evidence="2 3">
    <name type="scientific">Cafeteria roenbergensis</name>
    <name type="common">Marine flagellate</name>
    <dbReference type="NCBI Taxonomy" id="33653"/>
    <lineage>
        <taxon>Eukaryota</taxon>
        <taxon>Sar</taxon>
        <taxon>Stramenopiles</taxon>
        <taxon>Bigyra</taxon>
        <taxon>Opalozoa</taxon>
        <taxon>Bicosoecida</taxon>
        <taxon>Cafeteriaceae</taxon>
        <taxon>Cafeteria</taxon>
    </lineage>
</organism>
<protein>
    <submittedName>
        <fullName evidence="2">Uncharacterized protein</fullName>
    </submittedName>
</protein>
<dbReference type="Proteomes" id="UP000324907">
    <property type="component" value="Unassembled WGS sequence"/>
</dbReference>
<reference evidence="2 3" key="1">
    <citation type="submission" date="2019-07" db="EMBL/GenBank/DDBJ databases">
        <title>Genomes of Cafeteria roenbergensis.</title>
        <authorList>
            <person name="Fischer M.G."/>
            <person name="Hackl T."/>
            <person name="Roman M."/>
        </authorList>
    </citation>
    <scope>NUCLEOTIDE SEQUENCE [LARGE SCALE GENOMIC DNA]</scope>
    <source>
        <strain evidence="2 3">RCC970-E3</strain>
    </source>
</reference>
<dbReference type="SUPFAM" id="SSF48371">
    <property type="entry name" value="ARM repeat"/>
    <property type="match status" value="1"/>
</dbReference>
<sequence length="672" mass="69349">MAMASLEASMPHDDPFADPATAGAMPILPGTTVPLGPGPLAAGLLAACGGGASGSGDDGGEAGEGRGRARAESVISEVGSVHSSVAPPAPSADAVLAQPTTSAGRALAAGLGRSLGFAPDSLDSLPDSAFGSPPGAPFGSGPPSGSFESPVGAPALAPPGAAEPARQAINMPGMDLALDLPGQLASPALSAGATPMLPFAPPAAALAPSQRDAWGAGASGAFGAMPGGASDDEDEFDDARSDASSLVGHTGASLAPFGFGGAGDDDDDDDDDDDESEIPGSRAAARRRRNSMRRDRRAAGGTGSRRADLPRGGLAGSVSGLPKTSQDVEGAPAASSSDAPEGSDATSARDLPASSTSGADADVPQAQSSFLAPTSRFWEYFCGTTLPKWTWALLEDEPGVAALRRGALEGAIRNLRMSRWWVSRAVAETAYDHLDAFLRHYHGVRRDQQSASAMTSDRVRMAGGRVLVGDRFTEDASCLVELMAAHIEVVAHEHSVMTGDVPPGHTEWVAGQAEMLTRTAISLARTRPILDAHFGTLATAMARLISCRPATGVTVLRRLLASWPRRDCSREVPWLRLTQTTLMATPPPMVKGSSVWTPLFNQLLRCMGSDHQEVACSAIDILSGSMSALLGIIGDRKMRETAKKTLVNNESHWSDNVRDKSADLFDAMLDLE</sequence>
<dbReference type="AlphaFoldDB" id="A0A5A8CNA2"/>
<feature type="region of interest" description="Disordered" evidence="1">
    <location>
        <begin position="217"/>
        <end position="364"/>
    </location>
</feature>
<comment type="caution">
    <text evidence="2">The sequence shown here is derived from an EMBL/GenBank/DDBJ whole genome shotgun (WGS) entry which is preliminary data.</text>
</comment>
<gene>
    <name evidence="2" type="ORF">FNF28_06896</name>
</gene>